<dbReference type="Proteomes" id="UP000017700">
    <property type="component" value="Chromosome"/>
</dbReference>
<proteinExistence type="inferred from homology"/>
<evidence type="ECO:0000313" key="10">
    <source>
        <dbReference type="Proteomes" id="UP000233778"/>
    </source>
</evidence>
<sequence length="254" mass="28011">MSELQRRFETANSVVEEAAQLARQLFAKRETLMPEQKAVHDFVSDADRQIEQLIWDRLRHEFPNDALLGEERGDDVNDTFWVIDPIDGTSNFLRGLPLWGISLGYVENGLALVGAIVLPMLGTALSAAVGCGVWRNGMPYKRQVDFPEVRLVGMGDSAGWPITEVMLMDSCLRDEGWAVARYHCATIGLSFAALGFTDGYIEKNTSIWNVAAGTVICAEAGLVVKYHGAYMTGKMNISTAVPAVQKVVEPFFYS</sequence>
<accession>A0A2I5TKE7</accession>
<dbReference type="GO" id="GO:0006020">
    <property type="term" value="P:inositol metabolic process"/>
    <property type="evidence" value="ECO:0007669"/>
    <property type="project" value="TreeGrafter"/>
</dbReference>
<evidence type="ECO:0000313" key="9">
    <source>
        <dbReference type="Proteomes" id="UP000017700"/>
    </source>
</evidence>
<evidence type="ECO:0000256" key="5">
    <source>
        <dbReference type="PIRSR" id="PIRSR600760-2"/>
    </source>
</evidence>
<comment type="similarity">
    <text evidence="1">Belongs to the inositol monophosphatase superfamily.</text>
</comment>
<evidence type="ECO:0000313" key="8">
    <source>
        <dbReference type="EMBL" id="AUH05036.1"/>
    </source>
</evidence>
<reference evidence="8" key="2">
    <citation type="submission" date="2013-09" db="EMBL/GenBank/DDBJ databases">
        <authorList>
            <person name="Wang G."/>
            <person name="Yang Y."/>
            <person name="Su Y."/>
        </authorList>
    </citation>
    <scope>NUCLEOTIDE SEQUENCE</scope>
    <source>
        <strain evidence="8">ATCC 39006</strain>
    </source>
</reference>
<dbReference type="Gene3D" id="3.30.540.10">
    <property type="entry name" value="Fructose-1,6-Bisphosphatase, subunit A, domain 1"/>
    <property type="match status" value="1"/>
</dbReference>
<evidence type="ECO:0000256" key="6">
    <source>
        <dbReference type="SAM" id="Phobius"/>
    </source>
</evidence>
<dbReference type="InterPro" id="IPR000760">
    <property type="entry name" value="Inositol_monophosphatase-like"/>
</dbReference>
<dbReference type="RefSeq" id="WP_021016055.1">
    <property type="nucleotide sequence ID" value="NZ_CP025084.1"/>
</dbReference>
<dbReference type="Gene3D" id="3.40.190.80">
    <property type="match status" value="1"/>
</dbReference>
<dbReference type="EMBL" id="CP025084">
    <property type="protein sequence ID" value="AUH05036.1"/>
    <property type="molecule type" value="Genomic_DNA"/>
</dbReference>
<evidence type="ECO:0000256" key="1">
    <source>
        <dbReference type="ARBA" id="ARBA00009759"/>
    </source>
</evidence>
<feature type="binding site" evidence="5">
    <location>
        <position position="86"/>
    </location>
    <ligand>
        <name>Mg(2+)</name>
        <dbReference type="ChEBI" id="CHEBI:18420"/>
        <label>1</label>
        <note>catalytic</note>
    </ligand>
</feature>
<dbReference type="GO" id="GO:0046872">
    <property type="term" value="F:metal ion binding"/>
    <property type="evidence" value="ECO:0007669"/>
    <property type="project" value="UniProtKB-KW"/>
</dbReference>
<dbReference type="EMBL" id="CP025085">
    <property type="protein sequence ID" value="AUH00715.1"/>
    <property type="molecule type" value="Genomic_DNA"/>
</dbReference>
<reference evidence="8 9" key="1">
    <citation type="journal article" date="2013" name="Genome Announc.">
        <title>Draft genome sequence of Serratia sp. strain ATCC 39006, a model bacterium for analysis of the biosynthesis and regulation of prodigiosin, a carbapenem, and gas vesicles.</title>
        <authorList>
            <person name="Fineran P.C."/>
            <person name="Iglesias Cans M.C."/>
            <person name="Ramsay J.P."/>
            <person name="Wilf N.M."/>
            <person name="Cossyleon D."/>
            <person name="McNeil M.B."/>
            <person name="Williamson N.R."/>
            <person name="Monson R.E."/>
            <person name="Becher S.A."/>
            <person name="Stanton J.A."/>
            <person name="Brugger K."/>
            <person name="Brown S.D."/>
            <person name="Salmond G.P."/>
        </authorList>
    </citation>
    <scope>NUCLEOTIDE SEQUENCE [LARGE SCALE GENOMIC DNA]</scope>
    <source>
        <strain evidence="8">ATCC 39006</strain>
        <strain evidence="9">ATCC 39006 / SC 11482</strain>
    </source>
</reference>
<keyword evidence="2 5" id="KW-0479">Metal-binding</keyword>
<dbReference type="GO" id="GO:0008934">
    <property type="term" value="F:inositol monophosphate 1-phosphatase activity"/>
    <property type="evidence" value="ECO:0007669"/>
    <property type="project" value="TreeGrafter"/>
</dbReference>
<gene>
    <name evidence="7" type="ORF">CWC46_13430</name>
    <name evidence="8" type="ORF">Ser39006_013435</name>
</gene>
<dbReference type="InterPro" id="IPR020583">
    <property type="entry name" value="Inositol_monoP_metal-BS"/>
</dbReference>
<evidence type="ECO:0000256" key="2">
    <source>
        <dbReference type="ARBA" id="ARBA00022723"/>
    </source>
</evidence>
<reference evidence="7 10" key="3">
    <citation type="submission" date="2017-11" db="EMBL/GenBank/DDBJ databases">
        <title>Complete genome sequence of Serratia sp. ATCC 39006 LacA.</title>
        <authorList>
            <person name="Hampton H.G."/>
            <person name="Jackson S.A."/>
            <person name="Jauregui R."/>
            <person name="Poulter G.T.M."/>
            <person name="Salmond G.P.C."/>
            <person name="Fineran P.C."/>
        </authorList>
    </citation>
    <scope>NUCLEOTIDE SEQUENCE [LARGE SCALE GENOMIC DNA]</scope>
    <source>
        <strain evidence="7 10">ATCC 39006</strain>
    </source>
</reference>
<keyword evidence="9" id="KW-1185">Reference proteome</keyword>
<dbReference type="Pfam" id="PF00459">
    <property type="entry name" value="Inositol_P"/>
    <property type="match status" value="1"/>
</dbReference>
<keyword evidence="6" id="KW-1133">Transmembrane helix</keyword>
<feature type="binding site" evidence="5">
    <location>
        <position position="84"/>
    </location>
    <ligand>
        <name>Mg(2+)</name>
        <dbReference type="ChEBI" id="CHEBI:18420"/>
        <label>1</label>
        <note>catalytic</note>
    </ligand>
</feature>
<feature type="transmembrane region" description="Helical" evidence="6">
    <location>
        <begin position="109"/>
        <end position="134"/>
    </location>
</feature>
<dbReference type="PANTHER" id="PTHR20854:SF4">
    <property type="entry name" value="INOSITOL-1-MONOPHOSPHATASE-RELATED"/>
    <property type="match status" value="1"/>
</dbReference>
<dbReference type="OrthoDB" id="9785695at2"/>
<name>A0A2I5TKE7_SERS3</name>
<keyword evidence="3" id="KW-0378">Hydrolase</keyword>
<evidence type="ECO:0000256" key="4">
    <source>
        <dbReference type="ARBA" id="ARBA00022842"/>
    </source>
</evidence>
<dbReference type="GO" id="GO:0007165">
    <property type="term" value="P:signal transduction"/>
    <property type="evidence" value="ECO:0007669"/>
    <property type="project" value="TreeGrafter"/>
</dbReference>
<comment type="cofactor">
    <cofactor evidence="5">
        <name>Mg(2+)</name>
        <dbReference type="ChEBI" id="CHEBI:18420"/>
    </cofactor>
</comment>
<dbReference type="STRING" id="104623.Ser39006_02792"/>
<keyword evidence="6" id="KW-0472">Membrane</keyword>
<organism evidence="8 9">
    <name type="scientific">Serratia sp. (strain ATCC 39006)</name>
    <name type="common">Prodigiosinella confusarubida</name>
    <dbReference type="NCBI Taxonomy" id="104623"/>
    <lineage>
        <taxon>Bacteria</taxon>
        <taxon>Pseudomonadati</taxon>
        <taxon>Pseudomonadota</taxon>
        <taxon>Gammaproteobacteria</taxon>
        <taxon>Enterobacterales</taxon>
        <taxon>Pectobacteriaceae</taxon>
        <taxon>Prodigiosinella</taxon>
    </lineage>
</organism>
<keyword evidence="6" id="KW-0812">Transmembrane</keyword>
<dbReference type="PRINTS" id="PR00377">
    <property type="entry name" value="IMPHPHTASES"/>
</dbReference>
<evidence type="ECO:0000256" key="3">
    <source>
        <dbReference type="ARBA" id="ARBA00022801"/>
    </source>
</evidence>
<dbReference type="PANTHER" id="PTHR20854">
    <property type="entry name" value="INOSITOL MONOPHOSPHATASE"/>
    <property type="match status" value="1"/>
</dbReference>
<evidence type="ECO:0000313" key="7">
    <source>
        <dbReference type="EMBL" id="AUH00715.1"/>
    </source>
</evidence>
<dbReference type="SUPFAM" id="SSF56655">
    <property type="entry name" value="Carbohydrate phosphatase"/>
    <property type="match status" value="1"/>
</dbReference>
<feature type="binding site" evidence="5">
    <location>
        <position position="87"/>
    </location>
    <ligand>
        <name>Mg(2+)</name>
        <dbReference type="ChEBI" id="CHEBI:18420"/>
        <label>1</label>
        <note>catalytic</note>
    </ligand>
</feature>
<feature type="binding site" evidence="5">
    <location>
        <position position="70"/>
    </location>
    <ligand>
        <name>Mg(2+)</name>
        <dbReference type="ChEBI" id="CHEBI:18420"/>
        <label>1</label>
        <note>catalytic</note>
    </ligand>
</feature>
<reference evidence="8" key="4">
    <citation type="submission" date="2017-11" db="EMBL/GenBank/DDBJ databases">
        <title>Complete genome sequence of Serratia sp. ATCC 39006.</title>
        <authorList>
            <person name="Hampton H.G."/>
            <person name="Jackson S.A."/>
            <person name="Jauregui R."/>
            <person name="Poulter G.T.M."/>
            <person name="Salmond G.P.C."/>
            <person name="Fineran P.C."/>
        </authorList>
    </citation>
    <scope>NUCLEOTIDE SEQUENCE</scope>
    <source>
        <strain evidence="8">ATCC 39006</strain>
    </source>
</reference>
<protein>
    <submittedName>
        <fullName evidence="8">Myo-inositol-1-monophosphatase</fullName>
    </submittedName>
</protein>
<dbReference type="KEGG" id="sera:Ser39006_013435"/>
<dbReference type="PROSITE" id="PS00629">
    <property type="entry name" value="IMP_1"/>
    <property type="match status" value="1"/>
</dbReference>
<dbReference type="KEGG" id="serq:CWC46_13430"/>
<dbReference type="Proteomes" id="UP000233778">
    <property type="component" value="Chromosome"/>
</dbReference>
<dbReference type="AlphaFoldDB" id="A0A2I5TKE7"/>
<keyword evidence="4 5" id="KW-0460">Magnesium</keyword>